<proteinExistence type="predicted"/>
<protein>
    <submittedName>
        <fullName evidence="1">Uncharacterized protein</fullName>
    </submittedName>
</protein>
<evidence type="ECO:0000313" key="1">
    <source>
        <dbReference type="EMBL" id="JAH01653.1"/>
    </source>
</evidence>
<dbReference type="EMBL" id="GBXM01106924">
    <property type="protein sequence ID" value="JAH01653.1"/>
    <property type="molecule type" value="Transcribed_RNA"/>
</dbReference>
<name>A0A0E9PCS4_ANGAN</name>
<reference evidence="1" key="1">
    <citation type="submission" date="2014-11" db="EMBL/GenBank/DDBJ databases">
        <authorList>
            <person name="Amaro Gonzalez C."/>
        </authorList>
    </citation>
    <scope>NUCLEOTIDE SEQUENCE</scope>
</reference>
<sequence>MNVQLDLDQMNDLTSQDFPSFWL</sequence>
<organism evidence="1">
    <name type="scientific">Anguilla anguilla</name>
    <name type="common">European freshwater eel</name>
    <name type="synonym">Muraena anguilla</name>
    <dbReference type="NCBI Taxonomy" id="7936"/>
    <lineage>
        <taxon>Eukaryota</taxon>
        <taxon>Metazoa</taxon>
        <taxon>Chordata</taxon>
        <taxon>Craniata</taxon>
        <taxon>Vertebrata</taxon>
        <taxon>Euteleostomi</taxon>
        <taxon>Actinopterygii</taxon>
        <taxon>Neopterygii</taxon>
        <taxon>Teleostei</taxon>
        <taxon>Anguilliformes</taxon>
        <taxon>Anguillidae</taxon>
        <taxon>Anguilla</taxon>
    </lineage>
</organism>
<dbReference type="AlphaFoldDB" id="A0A0E9PCS4"/>
<accession>A0A0E9PCS4</accession>
<reference evidence="1" key="2">
    <citation type="journal article" date="2015" name="Fish Shellfish Immunol.">
        <title>Early steps in the European eel (Anguilla anguilla)-Vibrio vulnificus interaction in the gills: Role of the RtxA13 toxin.</title>
        <authorList>
            <person name="Callol A."/>
            <person name="Pajuelo D."/>
            <person name="Ebbesson L."/>
            <person name="Teles M."/>
            <person name="MacKenzie S."/>
            <person name="Amaro C."/>
        </authorList>
    </citation>
    <scope>NUCLEOTIDE SEQUENCE</scope>
</reference>